<feature type="domain" description="Leucyl-tRNA synthetase editing" evidence="8">
    <location>
        <begin position="19"/>
        <end position="76"/>
    </location>
</feature>
<keyword evidence="5" id="KW-0648">Protein biosynthesis</keyword>
<dbReference type="PANTHER" id="PTHR11946:SF93">
    <property type="entry name" value="VALINE--TRNA LIGASE, CHLOROPLASTIC_MITOCHONDRIAL 2"/>
    <property type="match status" value="1"/>
</dbReference>
<dbReference type="GO" id="GO:0004832">
    <property type="term" value="F:valine-tRNA ligase activity"/>
    <property type="evidence" value="ECO:0007669"/>
    <property type="project" value="UniProtKB-EC"/>
</dbReference>
<name>A0AA38LZD9_9CUCU</name>
<evidence type="ECO:0000259" key="8">
    <source>
        <dbReference type="Pfam" id="PF13603"/>
    </source>
</evidence>
<keyword evidence="4" id="KW-0067">ATP-binding</keyword>
<accession>A0AA38LZD9</accession>
<dbReference type="GO" id="GO:0005829">
    <property type="term" value="C:cytosol"/>
    <property type="evidence" value="ECO:0007669"/>
    <property type="project" value="TreeGrafter"/>
</dbReference>
<organism evidence="9 10">
    <name type="scientific">Zophobas morio</name>
    <dbReference type="NCBI Taxonomy" id="2755281"/>
    <lineage>
        <taxon>Eukaryota</taxon>
        <taxon>Metazoa</taxon>
        <taxon>Ecdysozoa</taxon>
        <taxon>Arthropoda</taxon>
        <taxon>Hexapoda</taxon>
        <taxon>Insecta</taxon>
        <taxon>Pterygota</taxon>
        <taxon>Neoptera</taxon>
        <taxon>Endopterygota</taxon>
        <taxon>Coleoptera</taxon>
        <taxon>Polyphaga</taxon>
        <taxon>Cucujiformia</taxon>
        <taxon>Tenebrionidae</taxon>
        <taxon>Zophobas</taxon>
    </lineage>
</organism>
<dbReference type="InterPro" id="IPR025709">
    <property type="entry name" value="Leu_tRNA-synth_edit"/>
</dbReference>
<proteinExistence type="predicted"/>
<dbReference type="Proteomes" id="UP001168821">
    <property type="component" value="Unassembled WGS sequence"/>
</dbReference>
<keyword evidence="2" id="KW-0436">Ligase</keyword>
<gene>
    <name evidence="9" type="ORF">Zmor_004527</name>
</gene>
<dbReference type="PRINTS" id="PR00986">
    <property type="entry name" value="TRNASYNTHVAL"/>
</dbReference>
<evidence type="ECO:0000313" key="10">
    <source>
        <dbReference type="Proteomes" id="UP001168821"/>
    </source>
</evidence>
<evidence type="ECO:0000256" key="7">
    <source>
        <dbReference type="ARBA" id="ARBA00029936"/>
    </source>
</evidence>
<comment type="caution">
    <text evidence="9">The sequence shown here is derived from an EMBL/GenBank/DDBJ whole genome shotgun (WGS) entry which is preliminary data.</text>
</comment>
<evidence type="ECO:0000313" key="9">
    <source>
        <dbReference type="EMBL" id="KAJ3621771.1"/>
    </source>
</evidence>
<dbReference type="GO" id="GO:0002161">
    <property type="term" value="F:aminoacyl-tRNA deacylase activity"/>
    <property type="evidence" value="ECO:0007669"/>
    <property type="project" value="InterPro"/>
</dbReference>
<dbReference type="PANTHER" id="PTHR11946">
    <property type="entry name" value="VALYL-TRNA SYNTHETASES"/>
    <property type="match status" value="1"/>
</dbReference>
<dbReference type="AlphaFoldDB" id="A0AA38LZD9"/>
<sequence length="137" mass="15555">MFGDVCVVVNPNDERYKNFIGKNVFNPVNDKLIPVIADDYVEIDFGTGAMKCTPAHDINDFEIGKRHNFEPVICMNEDGTLNELAGELQGMERIESRKKIIEMTTVNKSFIREEELIHQVGFSERSGAIIEPYLSDQ</sequence>
<keyword evidence="3" id="KW-0547">Nucleotide-binding</keyword>
<dbReference type="GO" id="GO:0005524">
    <property type="term" value="F:ATP binding"/>
    <property type="evidence" value="ECO:0007669"/>
    <property type="project" value="UniProtKB-KW"/>
</dbReference>
<dbReference type="EMBL" id="JALNTZ010001988">
    <property type="protein sequence ID" value="KAJ3621771.1"/>
    <property type="molecule type" value="Genomic_DNA"/>
</dbReference>
<evidence type="ECO:0000256" key="5">
    <source>
        <dbReference type="ARBA" id="ARBA00022917"/>
    </source>
</evidence>
<evidence type="ECO:0000256" key="1">
    <source>
        <dbReference type="ARBA" id="ARBA00013169"/>
    </source>
</evidence>
<dbReference type="Gene3D" id="3.90.740.10">
    <property type="entry name" value="Valyl/Leucyl/Isoleucyl-tRNA synthetase, editing domain"/>
    <property type="match status" value="1"/>
</dbReference>
<dbReference type="InterPro" id="IPR009008">
    <property type="entry name" value="Val/Leu/Ile-tRNA-synth_edit"/>
</dbReference>
<dbReference type="InterPro" id="IPR002303">
    <property type="entry name" value="Valyl-tRNA_ligase"/>
</dbReference>
<dbReference type="SUPFAM" id="SSF50677">
    <property type="entry name" value="ValRS/IleRS/LeuRS editing domain"/>
    <property type="match status" value="1"/>
</dbReference>
<dbReference type="GO" id="GO:0006438">
    <property type="term" value="P:valyl-tRNA aminoacylation"/>
    <property type="evidence" value="ECO:0007669"/>
    <property type="project" value="InterPro"/>
</dbReference>
<evidence type="ECO:0000256" key="2">
    <source>
        <dbReference type="ARBA" id="ARBA00022598"/>
    </source>
</evidence>
<keyword evidence="10" id="KW-1185">Reference proteome</keyword>
<protein>
    <recommendedName>
        <fullName evidence="1">valine--tRNA ligase</fullName>
        <ecNumber evidence="1">6.1.1.9</ecNumber>
    </recommendedName>
    <alternativeName>
        <fullName evidence="7">Valyl-tRNA synthetase</fullName>
    </alternativeName>
</protein>
<evidence type="ECO:0000256" key="3">
    <source>
        <dbReference type="ARBA" id="ARBA00022741"/>
    </source>
</evidence>
<dbReference type="EC" id="6.1.1.9" evidence="1"/>
<evidence type="ECO:0000256" key="6">
    <source>
        <dbReference type="ARBA" id="ARBA00023146"/>
    </source>
</evidence>
<reference evidence="9" key="1">
    <citation type="journal article" date="2023" name="G3 (Bethesda)">
        <title>Whole genome assemblies of Zophobas morio and Tenebrio molitor.</title>
        <authorList>
            <person name="Kaur S."/>
            <person name="Stinson S.A."/>
            <person name="diCenzo G.C."/>
        </authorList>
    </citation>
    <scope>NUCLEOTIDE SEQUENCE</scope>
    <source>
        <strain evidence="9">QUZm001</strain>
    </source>
</reference>
<dbReference type="Pfam" id="PF13603">
    <property type="entry name" value="tRNA-synt_1_2"/>
    <property type="match status" value="1"/>
</dbReference>
<evidence type="ECO:0000256" key="4">
    <source>
        <dbReference type="ARBA" id="ARBA00022840"/>
    </source>
</evidence>
<keyword evidence="6" id="KW-0030">Aminoacyl-tRNA synthetase</keyword>